<dbReference type="GO" id="GO:1990414">
    <property type="term" value="P:replication-born double-strand break repair via sister chromatid exchange"/>
    <property type="evidence" value="ECO:0007669"/>
    <property type="project" value="TreeGrafter"/>
</dbReference>
<dbReference type="GO" id="GO:0031934">
    <property type="term" value="C:mating-type region heterochromatin"/>
    <property type="evidence" value="ECO:0007669"/>
    <property type="project" value="TreeGrafter"/>
</dbReference>
<dbReference type="SUPFAM" id="SSF52467">
    <property type="entry name" value="DHS-like NAD/FAD-binding domain"/>
    <property type="match status" value="1"/>
</dbReference>
<gene>
    <name evidence="1" type="ORF">BJ875DRAFT_489740</name>
</gene>
<accession>A0A9P8C038</accession>
<keyword evidence="2" id="KW-1185">Reference proteome</keyword>
<dbReference type="EMBL" id="MU251907">
    <property type="protein sequence ID" value="KAG9228567.1"/>
    <property type="molecule type" value="Genomic_DNA"/>
</dbReference>
<name>A0A9P8C038_9HELO</name>
<dbReference type="PANTHER" id="PTHR11085:SF15">
    <property type="entry name" value="NAD-DEPENDENT HISTONE DEACETYLASE HST4"/>
    <property type="match status" value="1"/>
</dbReference>
<reference evidence="1" key="1">
    <citation type="journal article" date="2021" name="IMA Fungus">
        <title>Genomic characterization of three marine fungi, including Emericellopsis atlantica sp. nov. with signatures of a generalist lifestyle and marine biomass degradation.</title>
        <authorList>
            <person name="Hagestad O.C."/>
            <person name="Hou L."/>
            <person name="Andersen J.H."/>
            <person name="Hansen E.H."/>
            <person name="Altermark B."/>
            <person name="Li C."/>
            <person name="Kuhnert E."/>
            <person name="Cox R.J."/>
            <person name="Crous P.W."/>
            <person name="Spatafora J.W."/>
            <person name="Lail K."/>
            <person name="Amirebrahimi M."/>
            <person name="Lipzen A."/>
            <person name="Pangilinan J."/>
            <person name="Andreopoulos W."/>
            <person name="Hayes R.D."/>
            <person name="Ng V."/>
            <person name="Grigoriev I.V."/>
            <person name="Jackson S.A."/>
            <person name="Sutton T.D.S."/>
            <person name="Dobson A.D.W."/>
            <person name="Rama T."/>
        </authorList>
    </citation>
    <scope>NUCLEOTIDE SEQUENCE</scope>
    <source>
        <strain evidence="1">TRa018bII</strain>
    </source>
</reference>
<evidence type="ECO:0000313" key="1">
    <source>
        <dbReference type="EMBL" id="KAG9228567.1"/>
    </source>
</evidence>
<dbReference type="GO" id="GO:0005634">
    <property type="term" value="C:nucleus"/>
    <property type="evidence" value="ECO:0007669"/>
    <property type="project" value="TreeGrafter"/>
</dbReference>
<proteinExistence type="predicted"/>
<dbReference type="GO" id="GO:0006282">
    <property type="term" value="P:regulation of DNA repair"/>
    <property type="evidence" value="ECO:0007669"/>
    <property type="project" value="TreeGrafter"/>
</dbReference>
<dbReference type="PANTHER" id="PTHR11085">
    <property type="entry name" value="NAD-DEPENDENT PROTEIN DEACYLASE SIRTUIN-5, MITOCHONDRIAL-RELATED"/>
    <property type="match status" value="1"/>
</dbReference>
<dbReference type="AlphaFoldDB" id="A0A9P8C038"/>
<dbReference type="InterPro" id="IPR050134">
    <property type="entry name" value="NAD-dep_sirtuin_deacylases"/>
</dbReference>
<dbReference type="Proteomes" id="UP000824998">
    <property type="component" value="Unassembled WGS sequence"/>
</dbReference>
<dbReference type="GO" id="GO:0017136">
    <property type="term" value="F:histone deacetylase activity, NAD-dependent"/>
    <property type="evidence" value="ECO:0007669"/>
    <property type="project" value="TreeGrafter"/>
</dbReference>
<comment type="caution">
    <text evidence="1">The sequence shown here is derived from an EMBL/GenBank/DDBJ whole genome shotgun (WGS) entry which is preliminary data.</text>
</comment>
<protein>
    <submittedName>
        <fullName evidence="1">DHS-like NAD/FAD-binding domain-containing protein</fullName>
    </submittedName>
</protein>
<dbReference type="Gene3D" id="3.40.50.1220">
    <property type="entry name" value="TPP-binding domain"/>
    <property type="match status" value="1"/>
</dbReference>
<dbReference type="GO" id="GO:0070403">
    <property type="term" value="F:NAD+ binding"/>
    <property type="evidence" value="ECO:0007669"/>
    <property type="project" value="TreeGrafter"/>
</dbReference>
<organism evidence="1 2">
    <name type="scientific">Amylocarpus encephaloides</name>
    <dbReference type="NCBI Taxonomy" id="45428"/>
    <lineage>
        <taxon>Eukaryota</taxon>
        <taxon>Fungi</taxon>
        <taxon>Dikarya</taxon>
        <taxon>Ascomycota</taxon>
        <taxon>Pezizomycotina</taxon>
        <taxon>Leotiomycetes</taxon>
        <taxon>Helotiales</taxon>
        <taxon>Helotiales incertae sedis</taxon>
        <taxon>Amylocarpus</taxon>
    </lineage>
</organism>
<dbReference type="GO" id="GO:0000122">
    <property type="term" value="P:negative regulation of transcription by RNA polymerase II"/>
    <property type="evidence" value="ECO:0007669"/>
    <property type="project" value="TreeGrafter"/>
</dbReference>
<dbReference type="GO" id="GO:0031508">
    <property type="term" value="P:pericentric heterochromatin formation"/>
    <property type="evidence" value="ECO:0007669"/>
    <property type="project" value="TreeGrafter"/>
</dbReference>
<dbReference type="InterPro" id="IPR029035">
    <property type="entry name" value="DHS-like_NAD/FAD-binding_dom"/>
</dbReference>
<evidence type="ECO:0000313" key="2">
    <source>
        <dbReference type="Proteomes" id="UP000824998"/>
    </source>
</evidence>
<sequence>MRGSLQTAREPVNDFSRLRELIRPSKKIIVITGAGISVSAGFPTFKDMRKSKQTSFDRSLYYSIEEITSFHFTVRGMCERLYSTLTEPSPFHKVLDELTRTCPHF</sequence>
<dbReference type="OrthoDB" id="2919105at2759"/>